<evidence type="ECO:0000313" key="10">
    <source>
        <dbReference type="Proteomes" id="UP000192674"/>
    </source>
</evidence>
<evidence type="ECO:0000256" key="4">
    <source>
        <dbReference type="ARBA" id="ARBA00022741"/>
    </source>
</evidence>
<evidence type="ECO:0000259" key="8">
    <source>
        <dbReference type="PROSITE" id="PS50011"/>
    </source>
</evidence>
<dbReference type="InterPro" id="IPR017441">
    <property type="entry name" value="Protein_kinase_ATP_BS"/>
</dbReference>
<dbReference type="SMART" id="SM00220">
    <property type="entry name" value="S_TKc"/>
    <property type="match status" value="1"/>
</dbReference>
<dbReference type="Gene3D" id="1.10.510.10">
    <property type="entry name" value="Transferase(Phosphotransferase) domain 1"/>
    <property type="match status" value="1"/>
</dbReference>
<evidence type="ECO:0000256" key="1">
    <source>
        <dbReference type="ARBA" id="ARBA00012513"/>
    </source>
</evidence>
<evidence type="ECO:0000313" key="9">
    <source>
        <dbReference type="EMBL" id="SMC67319.1"/>
    </source>
</evidence>
<dbReference type="InterPro" id="IPR000719">
    <property type="entry name" value="Prot_kinase_dom"/>
</dbReference>
<keyword evidence="4 7" id="KW-0547">Nucleotide-binding</keyword>
<keyword evidence="5 9" id="KW-0418">Kinase</keyword>
<dbReference type="InterPro" id="IPR011009">
    <property type="entry name" value="Kinase-like_dom_sf"/>
</dbReference>
<dbReference type="PROSITE" id="PS00107">
    <property type="entry name" value="PROTEIN_KINASE_ATP"/>
    <property type="match status" value="1"/>
</dbReference>
<feature type="binding site" evidence="7">
    <location>
        <position position="39"/>
    </location>
    <ligand>
        <name>ATP</name>
        <dbReference type="ChEBI" id="CHEBI:30616"/>
    </ligand>
</feature>
<sequence length="139" mass="15239">MPDRVIAGRYRLVHRLGAGGMGEVWLANDDELGRQVAVKRSHNGDNGQIRREARIGAGLQHPNVIAVFDVVMDGDDRWLVMEHMPSRSLAEILATQGVLPPARVARIGAQLADALAAMHARDMISSQATSWSPRTIRRS</sequence>
<dbReference type="PANTHER" id="PTHR43289">
    <property type="entry name" value="MITOGEN-ACTIVATED PROTEIN KINASE KINASE KINASE 20-RELATED"/>
    <property type="match status" value="1"/>
</dbReference>
<accession>A0A1Y5X319</accession>
<dbReference type="EMBL" id="FWXV01000001">
    <property type="protein sequence ID" value="SMC67319.1"/>
    <property type="molecule type" value="Genomic_DNA"/>
</dbReference>
<organism evidence="9 10">
    <name type="scientific">Kibdelosporangium aridum</name>
    <dbReference type="NCBI Taxonomy" id="2030"/>
    <lineage>
        <taxon>Bacteria</taxon>
        <taxon>Bacillati</taxon>
        <taxon>Actinomycetota</taxon>
        <taxon>Actinomycetes</taxon>
        <taxon>Pseudonocardiales</taxon>
        <taxon>Pseudonocardiaceae</taxon>
        <taxon>Kibdelosporangium</taxon>
    </lineage>
</organism>
<evidence type="ECO:0000256" key="2">
    <source>
        <dbReference type="ARBA" id="ARBA00022527"/>
    </source>
</evidence>
<dbReference type="AlphaFoldDB" id="A0A1Y5X319"/>
<dbReference type="EC" id="2.7.11.1" evidence="1"/>
<evidence type="ECO:0000256" key="7">
    <source>
        <dbReference type="PROSITE-ProRule" id="PRU10141"/>
    </source>
</evidence>
<evidence type="ECO:0000256" key="6">
    <source>
        <dbReference type="ARBA" id="ARBA00022840"/>
    </source>
</evidence>
<name>A0A1Y5X319_KIBAR</name>
<dbReference type="Pfam" id="PF00069">
    <property type="entry name" value="Pkinase"/>
    <property type="match status" value="1"/>
</dbReference>
<keyword evidence="10" id="KW-1185">Reference proteome</keyword>
<dbReference type="CDD" id="cd14014">
    <property type="entry name" value="STKc_PknB_like"/>
    <property type="match status" value="1"/>
</dbReference>
<reference evidence="9 10" key="1">
    <citation type="submission" date="2017-04" db="EMBL/GenBank/DDBJ databases">
        <authorList>
            <person name="Afonso C.L."/>
            <person name="Miller P.J."/>
            <person name="Scott M.A."/>
            <person name="Spackman E."/>
            <person name="Goraichik I."/>
            <person name="Dimitrov K.M."/>
            <person name="Suarez D.L."/>
            <person name="Swayne D.E."/>
        </authorList>
    </citation>
    <scope>NUCLEOTIDE SEQUENCE [LARGE SCALE GENOMIC DNA]</scope>
    <source>
        <strain evidence="9 10">DSM 43828</strain>
    </source>
</reference>
<protein>
    <recommendedName>
        <fullName evidence="1">non-specific serine/threonine protein kinase</fullName>
        <ecNumber evidence="1">2.7.11.1</ecNumber>
    </recommendedName>
</protein>
<proteinExistence type="predicted"/>
<dbReference type="PROSITE" id="PS50011">
    <property type="entry name" value="PROTEIN_KINASE_DOM"/>
    <property type="match status" value="1"/>
</dbReference>
<dbReference type="Proteomes" id="UP000192674">
    <property type="component" value="Unassembled WGS sequence"/>
</dbReference>
<keyword evidence="6 7" id="KW-0067">ATP-binding</keyword>
<evidence type="ECO:0000256" key="5">
    <source>
        <dbReference type="ARBA" id="ARBA00022777"/>
    </source>
</evidence>
<keyword evidence="2" id="KW-0723">Serine/threonine-protein kinase</keyword>
<evidence type="ECO:0000256" key="3">
    <source>
        <dbReference type="ARBA" id="ARBA00022679"/>
    </source>
</evidence>
<dbReference type="SUPFAM" id="SSF56112">
    <property type="entry name" value="Protein kinase-like (PK-like)"/>
    <property type="match status" value="1"/>
</dbReference>
<feature type="domain" description="Protein kinase" evidence="8">
    <location>
        <begin position="10"/>
        <end position="139"/>
    </location>
</feature>
<gene>
    <name evidence="9" type="ORF">SAMN05661093_01405</name>
</gene>
<dbReference type="GO" id="GO:0005524">
    <property type="term" value="F:ATP binding"/>
    <property type="evidence" value="ECO:0007669"/>
    <property type="project" value="UniProtKB-UniRule"/>
</dbReference>
<dbReference type="PANTHER" id="PTHR43289:SF6">
    <property type="entry name" value="SERINE_THREONINE-PROTEIN KINASE NEKL-3"/>
    <property type="match status" value="1"/>
</dbReference>
<dbReference type="GO" id="GO:0004674">
    <property type="term" value="F:protein serine/threonine kinase activity"/>
    <property type="evidence" value="ECO:0007669"/>
    <property type="project" value="UniProtKB-KW"/>
</dbReference>
<keyword evidence="3" id="KW-0808">Transferase</keyword>